<dbReference type="Proteomes" id="UP001300348">
    <property type="component" value="Chromosome"/>
</dbReference>
<dbReference type="Pfam" id="PF11726">
    <property type="entry name" value="YagK_YfjJ_C"/>
    <property type="match status" value="1"/>
</dbReference>
<evidence type="ECO:0000313" key="3">
    <source>
        <dbReference type="EMBL" id="WNH03150.1"/>
    </source>
</evidence>
<dbReference type="EMBL" id="CP133647">
    <property type="protein sequence ID" value="WNH03150.1"/>
    <property type="molecule type" value="Genomic_DNA"/>
</dbReference>
<proteinExistence type="predicted"/>
<protein>
    <submittedName>
        <fullName evidence="3">Inovirus-type Gp2 protein</fullName>
    </submittedName>
</protein>
<organism evidence="3 4">
    <name type="scientific">Xenorhabdus griffiniae</name>
    <dbReference type="NCBI Taxonomy" id="351672"/>
    <lineage>
        <taxon>Bacteria</taxon>
        <taxon>Pseudomonadati</taxon>
        <taxon>Pseudomonadota</taxon>
        <taxon>Gammaproteobacteria</taxon>
        <taxon>Enterobacterales</taxon>
        <taxon>Morganellaceae</taxon>
        <taxon>Xenorhabdus</taxon>
    </lineage>
</organism>
<evidence type="ECO:0000313" key="4">
    <source>
        <dbReference type="Proteomes" id="UP001300348"/>
    </source>
</evidence>
<gene>
    <name evidence="3" type="ORF">QL112_005450</name>
</gene>
<evidence type="ECO:0000256" key="1">
    <source>
        <dbReference type="SAM" id="MobiDB-lite"/>
    </source>
</evidence>
<name>A0ABY9XKT6_9GAMM</name>
<dbReference type="RefSeq" id="WP_223281772.1">
    <property type="nucleotide sequence ID" value="NZ_CAWPOC010000054.1"/>
</dbReference>
<feature type="domain" description="YagK/YfjJ C-terminal" evidence="2">
    <location>
        <begin position="43"/>
        <end position="110"/>
    </location>
</feature>
<reference evidence="3 4" key="1">
    <citation type="journal article" date="2023" name="Access Microbiol">
        <title>The genome of a steinernematid-associated Pseudomonas piscis bacterium encodes the biosynthesis of insect toxins.</title>
        <authorList>
            <person name="Awori R.M."/>
            <person name="Hendre P."/>
            <person name="Amugune N.O."/>
        </authorList>
    </citation>
    <scope>NUCLEOTIDE SEQUENCE [LARGE SCALE GENOMIC DNA]</scope>
    <source>
        <strain evidence="3 4">97</strain>
    </source>
</reference>
<keyword evidence="4" id="KW-1185">Reference proteome</keyword>
<dbReference type="GeneID" id="88854981"/>
<dbReference type="InterPro" id="IPR057271">
    <property type="entry name" value="YagK_YfjJ_C"/>
</dbReference>
<accession>A0ABY9XKT6</accession>
<evidence type="ECO:0000259" key="2">
    <source>
        <dbReference type="Pfam" id="PF11726"/>
    </source>
</evidence>
<sequence length="116" mass="13586">MKLPHDLTEKEFGALQQKAEEKYDSRISRYMLRRSLAVISNYLENYNRVFALRTDLRFAQSHVPDEPDMPTCFQKDDEKAITRAIESLKSQLREEHKRSGRAGEPTPLGYIEKRLS</sequence>
<feature type="region of interest" description="Disordered" evidence="1">
    <location>
        <begin position="92"/>
        <end position="116"/>
    </location>
</feature>